<dbReference type="Gene3D" id="3.90.1200.10">
    <property type="match status" value="1"/>
</dbReference>
<sequence>MALKNTIDLQAAAQALRPWLAERFGAGEGDIEIGGIEVNEASGMSSESVLFDVTRTVDGERRTAGFVARIAPRGDGLFMDYDLPREALVMDALARHTDVPAPRVWAGDGDEALFGAPFVVMERCYGKVPPDDPPFTASGWVLDLAPEDQGRLVDNALAAIAGIHAADPVALGVQGLERQDVGATALEREIAYYERYYAWGSRGVANPTVDAGLDWIKAHLPATIGTPEDPDVISWGDARLGNMMFGEDLAVTGVFDWEMASLGPRGVDLGWFIFMNRHHSEALGLPLPPGFPDQAGTIARYEELSGHAVPDADFYVAWSAVRASIIFTRVGHYMVELGLVPPDAQMWLSNPASNLLATILDLPAPSVASSGWVTGKR</sequence>
<dbReference type="InterPro" id="IPR002575">
    <property type="entry name" value="Aminoglycoside_PTrfase"/>
</dbReference>
<dbReference type="EMBL" id="JAXAVX010000013">
    <property type="protein sequence ID" value="MDX8153329.1"/>
    <property type="molecule type" value="Genomic_DNA"/>
</dbReference>
<organism evidence="2 3">
    <name type="scientific">Patulibacter brassicae</name>
    <dbReference type="NCBI Taxonomy" id="1705717"/>
    <lineage>
        <taxon>Bacteria</taxon>
        <taxon>Bacillati</taxon>
        <taxon>Actinomycetota</taxon>
        <taxon>Thermoleophilia</taxon>
        <taxon>Solirubrobacterales</taxon>
        <taxon>Patulibacteraceae</taxon>
        <taxon>Patulibacter</taxon>
    </lineage>
</organism>
<name>A0ABU4VNX2_9ACTN</name>
<dbReference type="RefSeq" id="WP_319955480.1">
    <property type="nucleotide sequence ID" value="NZ_JAXAVX010000013.1"/>
</dbReference>
<dbReference type="CDD" id="cd05154">
    <property type="entry name" value="ACAD10_11_N-like"/>
    <property type="match status" value="1"/>
</dbReference>
<dbReference type="InterPro" id="IPR041726">
    <property type="entry name" value="ACAD10_11_N"/>
</dbReference>
<reference evidence="2 3" key="1">
    <citation type="submission" date="2023-11" db="EMBL/GenBank/DDBJ databases">
        <authorList>
            <person name="Xu M."/>
            <person name="Jiang T."/>
        </authorList>
    </citation>
    <scope>NUCLEOTIDE SEQUENCE [LARGE SCALE GENOMIC DNA]</scope>
    <source>
        <strain evidence="2 3">SD</strain>
    </source>
</reference>
<comment type="caution">
    <text evidence="2">The sequence shown here is derived from an EMBL/GenBank/DDBJ whole genome shotgun (WGS) entry which is preliminary data.</text>
</comment>
<keyword evidence="3" id="KW-1185">Reference proteome</keyword>
<dbReference type="Gene3D" id="3.30.200.20">
    <property type="entry name" value="Phosphorylase Kinase, domain 1"/>
    <property type="match status" value="1"/>
</dbReference>
<proteinExistence type="predicted"/>
<dbReference type="Pfam" id="PF01636">
    <property type="entry name" value="APH"/>
    <property type="match status" value="1"/>
</dbReference>
<protein>
    <submittedName>
        <fullName evidence="2">Phosphotransferase family protein</fullName>
    </submittedName>
</protein>
<dbReference type="PANTHER" id="PTHR21310">
    <property type="entry name" value="AMINOGLYCOSIDE PHOSPHOTRANSFERASE-RELATED-RELATED"/>
    <property type="match status" value="1"/>
</dbReference>
<dbReference type="PANTHER" id="PTHR21310:SF40">
    <property type="entry name" value="AMINOGLYCOSIDE PHOSPHOTRANSFERASE DOMAIN-CONTAINING PROTEIN-RELATED"/>
    <property type="match status" value="1"/>
</dbReference>
<evidence type="ECO:0000313" key="2">
    <source>
        <dbReference type="EMBL" id="MDX8153329.1"/>
    </source>
</evidence>
<accession>A0ABU4VNX2</accession>
<dbReference type="SUPFAM" id="SSF56112">
    <property type="entry name" value="Protein kinase-like (PK-like)"/>
    <property type="match status" value="1"/>
</dbReference>
<feature type="domain" description="Aminoglycoside phosphotransferase" evidence="1">
    <location>
        <begin position="58"/>
        <end position="276"/>
    </location>
</feature>
<evidence type="ECO:0000313" key="3">
    <source>
        <dbReference type="Proteomes" id="UP001277761"/>
    </source>
</evidence>
<dbReference type="Proteomes" id="UP001277761">
    <property type="component" value="Unassembled WGS sequence"/>
</dbReference>
<evidence type="ECO:0000259" key="1">
    <source>
        <dbReference type="Pfam" id="PF01636"/>
    </source>
</evidence>
<gene>
    <name evidence="2" type="ORF">SK069_17150</name>
</gene>
<dbReference type="InterPro" id="IPR011009">
    <property type="entry name" value="Kinase-like_dom_sf"/>
</dbReference>
<dbReference type="InterPro" id="IPR051678">
    <property type="entry name" value="AGP_Transferase"/>
</dbReference>